<dbReference type="Pfam" id="PF00643">
    <property type="entry name" value="zf-B_box"/>
    <property type="match status" value="1"/>
</dbReference>
<dbReference type="InterPro" id="IPR047153">
    <property type="entry name" value="TRIM45/56/19-like"/>
</dbReference>
<dbReference type="GO" id="GO:0005654">
    <property type="term" value="C:nucleoplasm"/>
    <property type="evidence" value="ECO:0007669"/>
    <property type="project" value="TreeGrafter"/>
</dbReference>
<feature type="compositionally biased region" description="Basic residues" evidence="6">
    <location>
        <begin position="667"/>
        <end position="676"/>
    </location>
</feature>
<dbReference type="Gene3D" id="3.30.40.10">
    <property type="entry name" value="Zinc/RING finger domain, C3HC4 (zinc finger)"/>
    <property type="match status" value="1"/>
</dbReference>
<dbReference type="Gene3D" id="3.30.160.60">
    <property type="entry name" value="Classic Zinc Finger"/>
    <property type="match status" value="1"/>
</dbReference>
<dbReference type="Proteomes" id="UP000838412">
    <property type="component" value="Chromosome 7"/>
</dbReference>
<dbReference type="AlphaFoldDB" id="A0A8K0A7V0"/>
<keyword evidence="3" id="KW-0862">Zinc</keyword>
<dbReference type="Pfam" id="PF13923">
    <property type="entry name" value="zf-C3HC4_2"/>
    <property type="match status" value="1"/>
</dbReference>
<dbReference type="SUPFAM" id="SSF57845">
    <property type="entry name" value="B-box zinc-binding domain"/>
    <property type="match status" value="1"/>
</dbReference>
<dbReference type="GO" id="GO:0061630">
    <property type="term" value="F:ubiquitin protein ligase activity"/>
    <property type="evidence" value="ECO:0007669"/>
    <property type="project" value="TreeGrafter"/>
</dbReference>
<feature type="compositionally biased region" description="Acidic residues" evidence="6">
    <location>
        <begin position="608"/>
        <end position="653"/>
    </location>
</feature>
<feature type="region of interest" description="Disordered" evidence="6">
    <location>
        <begin position="792"/>
        <end position="931"/>
    </location>
</feature>
<name>A0A8K0A7V0_BRALA</name>
<feature type="region of interest" description="Disordered" evidence="6">
    <location>
        <begin position="711"/>
        <end position="744"/>
    </location>
</feature>
<dbReference type="PROSITE" id="PS00518">
    <property type="entry name" value="ZF_RING_1"/>
    <property type="match status" value="1"/>
</dbReference>
<protein>
    <submittedName>
        <fullName evidence="9">TRIM3 protein</fullName>
    </submittedName>
</protein>
<evidence type="ECO:0000259" key="7">
    <source>
        <dbReference type="PROSITE" id="PS50089"/>
    </source>
</evidence>
<dbReference type="CDD" id="cd19756">
    <property type="entry name" value="Bbox2"/>
    <property type="match status" value="1"/>
</dbReference>
<dbReference type="InterPro" id="IPR001841">
    <property type="entry name" value="Znf_RING"/>
</dbReference>
<keyword evidence="5" id="KW-0175">Coiled coil</keyword>
<keyword evidence="1" id="KW-0479">Metal-binding</keyword>
<reference evidence="9" key="1">
    <citation type="submission" date="2022-01" db="EMBL/GenBank/DDBJ databases">
        <authorList>
            <person name="Braso-Vives M."/>
        </authorList>
    </citation>
    <scope>NUCLEOTIDE SEQUENCE</scope>
</reference>
<evidence type="ECO:0000256" key="4">
    <source>
        <dbReference type="PROSITE-ProRule" id="PRU00024"/>
    </source>
</evidence>
<proteinExistence type="predicted"/>
<gene>
    <name evidence="9" type="primary">TRIM3</name>
    <name evidence="9" type="ORF">BLAG_LOCUS22731</name>
</gene>
<dbReference type="InterPro" id="IPR000315">
    <property type="entry name" value="Znf_B-box"/>
</dbReference>
<feature type="compositionally biased region" description="Basic residues" evidence="6">
    <location>
        <begin position="921"/>
        <end position="931"/>
    </location>
</feature>
<evidence type="ECO:0000256" key="1">
    <source>
        <dbReference type="ARBA" id="ARBA00022723"/>
    </source>
</evidence>
<dbReference type="SUPFAM" id="SSF57850">
    <property type="entry name" value="RING/U-box"/>
    <property type="match status" value="1"/>
</dbReference>
<dbReference type="PANTHER" id="PTHR25462">
    <property type="entry name" value="BONUS, ISOFORM C-RELATED"/>
    <property type="match status" value="1"/>
</dbReference>
<dbReference type="EMBL" id="OV696692">
    <property type="protein sequence ID" value="CAH1270447.1"/>
    <property type="molecule type" value="Genomic_DNA"/>
</dbReference>
<evidence type="ECO:0000256" key="2">
    <source>
        <dbReference type="ARBA" id="ARBA00022771"/>
    </source>
</evidence>
<feature type="domain" description="RING-type" evidence="7">
    <location>
        <begin position="62"/>
        <end position="102"/>
    </location>
</feature>
<sequence length="931" mass="106228">MLQRVLQMTGSHGARSSEWGREMATLGAVSSDNRAKDGDDDGRRRSAALDHSLPAEFNFLLCRLCYRRLHNPRILYCWHTFCLRCISRHLGSENQLSCPLCRIITRVPKIGLDALYHRAAEFLSRLSQTCTAISVCDLDLEIRRHHCHQRAKSFRDPARCLLPCTRVCRSCDEYLCEECSPLHLIEMHLSRNSICPQHGEPELSFCEDCREMACGICTELEHMYHDITGLSEKAETYRSEARDLIRKCREGRWKLDDDLQATVQKARAEIQEEAKNVIESLTRTVKEKESKLLGQVDDFAMQMWIKIQEAKQQHGLRTDEHEGLIELGQNLLTCGSNKEIVQIHHHLRHRLTEAVAGQSPQEVPQHLLQQVEFVRHQTQTLDGDKLIGKVSFWDPCAERGKTFRRRSFMPSWLLEESDSEPGGGSEERRKSSGARMMEAIIDMGRKYRGEIERKLSGVSMVSEDSLTSESDSGDSLLESAYRRLSFSKRKSSIDIDTTDEDQTAPADHSTRRQTRSRRFSVPDLGFSVGSFMTSLRNGDQEDTGKGGKAKTRRFSLFSLNRSKKMPKITDDEEETQLVQTQRPPVRTLTKIPPEGIPFHDLNDHSSDSNDDMEPEEEVNEETFSEEDDKEENGEENEEDNEEENEEENEEDGEGQSSYESDSSVKTERKKKKKSRLGRFFKRGRSLSVMRHDDLASSELEESVRAFLHYTKSRRRSMSLPSSLDSGYNESKDIPSSEEDGSRLDPMRWVGKRKEDVRRFRKRFGRIGGSFLKTLKGKEDFEEELVPMKVHPWDVPMSRRSSSTDEEAMPGPQGTPKERRRSFGHRLPVAGFSSTMKTLSEEDGSKDNVKEQTEGMGAPDAKKTGGSESSDEEQNVFDASGRSPRMPGNLSRFQNRRESSGSEEGNVSAPEMSIFHQLPKNRGARARRFSVF</sequence>
<dbReference type="OrthoDB" id="252722at2759"/>
<feature type="compositionally biased region" description="Basic and acidic residues" evidence="6">
    <location>
        <begin position="729"/>
        <end position="744"/>
    </location>
</feature>
<evidence type="ECO:0000313" key="10">
    <source>
        <dbReference type="Proteomes" id="UP000838412"/>
    </source>
</evidence>
<feature type="region of interest" description="Disordered" evidence="6">
    <location>
        <begin position="414"/>
        <end position="436"/>
    </location>
</feature>
<feature type="compositionally biased region" description="Basic and acidic residues" evidence="6">
    <location>
        <begin position="838"/>
        <end position="852"/>
    </location>
</feature>
<dbReference type="InterPro" id="IPR017907">
    <property type="entry name" value="Znf_RING_CS"/>
</dbReference>
<dbReference type="PROSITE" id="PS50119">
    <property type="entry name" value="ZF_BBOX"/>
    <property type="match status" value="1"/>
</dbReference>
<evidence type="ECO:0000256" key="5">
    <source>
        <dbReference type="SAM" id="Coils"/>
    </source>
</evidence>
<dbReference type="GO" id="GO:0008270">
    <property type="term" value="F:zinc ion binding"/>
    <property type="evidence" value="ECO:0007669"/>
    <property type="project" value="UniProtKB-KW"/>
</dbReference>
<feature type="domain" description="B box-type" evidence="8">
    <location>
        <begin position="190"/>
        <end position="230"/>
    </location>
</feature>
<keyword evidence="10" id="KW-1185">Reference proteome</keyword>
<evidence type="ECO:0000313" key="9">
    <source>
        <dbReference type="EMBL" id="CAH1270447.1"/>
    </source>
</evidence>
<keyword evidence="2 4" id="KW-0863">Zinc-finger</keyword>
<dbReference type="PROSITE" id="PS50089">
    <property type="entry name" value="ZF_RING_2"/>
    <property type="match status" value="1"/>
</dbReference>
<evidence type="ECO:0000256" key="3">
    <source>
        <dbReference type="ARBA" id="ARBA00022833"/>
    </source>
</evidence>
<organism evidence="9 10">
    <name type="scientific">Branchiostoma lanceolatum</name>
    <name type="common">Common lancelet</name>
    <name type="synonym">Amphioxus lanceolatum</name>
    <dbReference type="NCBI Taxonomy" id="7740"/>
    <lineage>
        <taxon>Eukaryota</taxon>
        <taxon>Metazoa</taxon>
        <taxon>Chordata</taxon>
        <taxon>Cephalochordata</taxon>
        <taxon>Leptocardii</taxon>
        <taxon>Amphioxiformes</taxon>
        <taxon>Branchiostomatidae</taxon>
        <taxon>Branchiostoma</taxon>
    </lineage>
</organism>
<dbReference type="PANTHER" id="PTHR25462:SF296">
    <property type="entry name" value="MEIOTIC P26, ISOFORM F"/>
    <property type="match status" value="1"/>
</dbReference>
<feature type="coiled-coil region" evidence="5">
    <location>
        <begin position="227"/>
        <end position="291"/>
    </location>
</feature>
<feature type="region of interest" description="Disordered" evidence="6">
    <location>
        <begin position="495"/>
        <end position="676"/>
    </location>
</feature>
<evidence type="ECO:0000256" key="6">
    <source>
        <dbReference type="SAM" id="MobiDB-lite"/>
    </source>
</evidence>
<dbReference type="InterPro" id="IPR013083">
    <property type="entry name" value="Znf_RING/FYVE/PHD"/>
</dbReference>
<evidence type="ECO:0000259" key="8">
    <source>
        <dbReference type="PROSITE" id="PS50119"/>
    </source>
</evidence>
<dbReference type="SMART" id="SM00184">
    <property type="entry name" value="RING"/>
    <property type="match status" value="1"/>
</dbReference>
<accession>A0A8K0A7V0</accession>